<dbReference type="SUPFAM" id="SSF55781">
    <property type="entry name" value="GAF domain-like"/>
    <property type="match status" value="1"/>
</dbReference>
<keyword evidence="1" id="KW-0805">Transcription regulation</keyword>
<dbReference type="SUPFAM" id="SSF46785">
    <property type="entry name" value="Winged helix' DNA-binding domain"/>
    <property type="match status" value="1"/>
</dbReference>
<feature type="domain" description="IclR-ED" evidence="6">
    <location>
        <begin position="82"/>
        <end position="260"/>
    </location>
</feature>
<dbReference type="InterPro" id="IPR050707">
    <property type="entry name" value="HTH_MetabolicPath_Reg"/>
</dbReference>
<dbReference type="Proteomes" id="UP001499967">
    <property type="component" value="Unassembled WGS sequence"/>
</dbReference>
<evidence type="ECO:0000256" key="3">
    <source>
        <dbReference type="ARBA" id="ARBA00023163"/>
    </source>
</evidence>
<feature type="region of interest" description="Disordered" evidence="4">
    <location>
        <begin position="1"/>
        <end position="21"/>
    </location>
</feature>
<accession>A0ABP3YPQ0</accession>
<dbReference type="InterPro" id="IPR005471">
    <property type="entry name" value="Tscrpt_reg_IclR_N"/>
</dbReference>
<evidence type="ECO:0000256" key="4">
    <source>
        <dbReference type="SAM" id="MobiDB-lite"/>
    </source>
</evidence>
<evidence type="ECO:0000256" key="1">
    <source>
        <dbReference type="ARBA" id="ARBA00023015"/>
    </source>
</evidence>
<dbReference type="PROSITE" id="PS51078">
    <property type="entry name" value="ICLR_ED"/>
    <property type="match status" value="1"/>
</dbReference>
<evidence type="ECO:0000259" key="6">
    <source>
        <dbReference type="PROSITE" id="PS51078"/>
    </source>
</evidence>
<protein>
    <submittedName>
        <fullName evidence="7">IclR family transcriptional regulator</fullName>
    </submittedName>
</protein>
<organism evidence="7 8">
    <name type="scientific">Pseudonocardia zijingensis</name>
    <dbReference type="NCBI Taxonomy" id="153376"/>
    <lineage>
        <taxon>Bacteria</taxon>
        <taxon>Bacillati</taxon>
        <taxon>Actinomycetota</taxon>
        <taxon>Actinomycetes</taxon>
        <taxon>Pseudonocardiales</taxon>
        <taxon>Pseudonocardiaceae</taxon>
        <taxon>Pseudonocardia</taxon>
    </lineage>
</organism>
<dbReference type="SMART" id="SM00346">
    <property type="entry name" value="HTH_ICLR"/>
    <property type="match status" value="1"/>
</dbReference>
<dbReference type="InterPro" id="IPR014757">
    <property type="entry name" value="Tscrpt_reg_IclR_C"/>
</dbReference>
<dbReference type="InterPro" id="IPR036388">
    <property type="entry name" value="WH-like_DNA-bd_sf"/>
</dbReference>
<evidence type="ECO:0000313" key="7">
    <source>
        <dbReference type="EMBL" id="GAA0896713.1"/>
    </source>
</evidence>
<dbReference type="Gene3D" id="3.30.450.40">
    <property type="match status" value="1"/>
</dbReference>
<evidence type="ECO:0000259" key="5">
    <source>
        <dbReference type="PROSITE" id="PS51077"/>
    </source>
</evidence>
<proteinExistence type="predicted"/>
<dbReference type="Gene3D" id="1.10.10.10">
    <property type="entry name" value="Winged helix-like DNA-binding domain superfamily/Winged helix DNA-binding domain"/>
    <property type="match status" value="1"/>
</dbReference>
<dbReference type="InterPro" id="IPR029016">
    <property type="entry name" value="GAF-like_dom_sf"/>
</dbReference>
<keyword evidence="3" id="KW-0804">Transcription</keyword>
<feature type="domain" description="HTH iclR-type" evidence="5">
    <location>
        <begin position="20"/>
        <end position="81"/>
    </location>
</feature>
<name>A0ABP3YPQ0_9PSEU</name>
<keyword evidence="2" id="KW-0238">DNA-binding</keyword>
<dbReference type="RefSeq" id="WP_343944588.1">
    <property type="nucleotide sequence ID" value="NZ_BAAAHP010000177.1"/>
</dbReference>
<dbReference type="Pfam" id="PF09339">
    <property type="entry name" value="HTH_IclR"/>
    <property type="match status" value="1"/>
</dbReference>
<evidence type="ECO:0000256" key="2">
    <source>
        <dbReference type="ARBA" id="ARBA00023125"/>
    </source>
</evidence>
<dbReference type="PANTHER" id="PTHR30136">
    <property type="entry name" value="HELIX-TURN-HELIX TRANSCRIPTIONAL REGULATOR, ICLR FAMILY"/>
    <property type="match status" value="1"/>
</dbReference>
<dbReference type="InterPro" id="IPR036390">
    <property type="entry name" value="WH_DNA-bd_sf"/>
</dbReference>
<gene>
    <name evidence="7" type="ORF">GCM10009559_55830</name>
</gene>
<reference evidence="8" key="1">
    <citation type="journal article" date="2019" name="Int. J. Syst. Evol. Microbiol.">
        <title>The Global Catalogue of Microorganisms (GCM) 10K type strain sequencing project: providing services to taxonomists for standard genome sequencing and annotation.</title>
        <authorList>
            <consortium name="The Broad Institute Genomics Platform"/>
            <consortium name="The Broad Institute Genome Sequencing Center for Infectious Disease"/>
            <person name="Wu L."/>
            <person name="Ma J."/>
        </authorList>
    </citation>
    <scope>NUCLEOTIDE SEQUENCE [LARGE SCALE GENOMIC DNA]</scope>
    <source>
        <strain evidence="8">JCM 11117</strain>
    </source>
</reference>
<dbReference type="PANTHER" id="PTHR30136:SF24">
    <property type="entry name" value="HTH-TYPE TRANSCRIPTIONAL REPRESSOR ALLR"/>
    <property type="match status" value="1"/>
</dbReference>
<dbReference type="PROSITE" id="PS51077">
    <property type="entry name" value="HTH_ICLR"/>
    <property type="match status" value="1"/>
</dbReference>
<sequence>MTLTFPETRATPAGEAEPGPTVSSRLLAVLGCFDLTRQLLTLTEIADSTGLPLSTARRLIVELVKWGALERLADGRYRVGTRLWRVGNLAAVQRELREAAAPSLQELSTVSAGTAQLAVLDGLDALCIDKVCGPGAVPTETHVGGRLPLHATAVGKVLLAGSPPTLLADLARRGLERRTPRTLVEPGRLAASVRRARISGVGTSQEEMTIGAASVAAAIPARDGSTAAAIGLVVHAHRPLLPLVRAVTAAAEQVSRRLRDGGFAAGA</sequence>
<dbReference type="EMBL" id="BAAAHP010000177">
    <property type="protein sequence ID" value="GAA0896713.1"/>
    <property type="molecule type" value="Genomic_DNA"/>
</dbReference>
<evidence type="ECO:0000313" key="8">
    <source>
        <dbReference type="Proteomes" id="UP001499967"/>
    </source>
</evidence>
<comment type="caution">
    <text evidence="7">The sequence shown here is derived from an EMBL/GenBank/DDBJ whole genome shotgun (WGS) entry which is preliminary data.</text>
</comment>
<keyword evidence="8" id="KW-1185">Reference proteome</keyword>
<dbReference type="Pfam" id="PF01614">
    <property type="entry name" value="IclR_C"/>
    <property type="match status" value="1"/>
</dbReference>